<feature type="compositionally biased region" description="Basic residues" evidence="1">
    <location>
        <begin position="79"/>
        <end position="108"/>
    </location>
</feature>
<protein>
    <submittedName>
        <fullName evidence="2">Uncharacterized protein</fullName>
    </submittedName>
</protein>
<dbReference type="AlphaFoldDB" id="A0A2S4L0X7"/>
<feature type="compositionally biased region" description="Basic residues" evidence="1">
    <location>
        <begin position="136"/>
        <end position="161"/>
    </location>
</feature>
<name>A0A2S4L0X7_9HYPO</name>
<evidence type="ECO:0000313" key="2">
    <source>
        <dbReference type="EMBL" id="POR36101.1"/>
    </source>
</evidence>
<evidence type="ECO:0000313" key="3">
    <source>
        <dbReference type="Proteomes" id="UP000237481"/>
    </source>
</evidence>
<feature type="region of interest" description="Disordered" evidence="1">
    <location>
        <begin position="43"/>
        <end position="196"/>
    </location>
</feature>
<feature type="non-terminal residue" evidence="2">
    <location>
        <position position="1"/>
    </location>
</feature>
<organism evidence="2 3">
    <name type="scientific">Tolypocladium paradoxum</name>
    <dbReference type="NCBI Taxonomy" id="94208"/>
    <lineage>
        <taxon>Eukaryota</taxon>
        <taxon>Fungi</taxon>
        <taxon>Dikarya</taxon>
        <taxon>Ascomycota</taxon>
        <taxon>Pezizomycotina</taxon>
        <taxon>Sordariomycetes</taxon>
        <taxon>Hypocreomycetidae</taxon>
        <taxon>Hypocreales</taxon>
        <taxon>Ophiocordycipitaceae</taxon>
        <taxon>Tolypocladium</taxon>
    </lineage>
</organism>
<dbReference type="EMBL" id="PKSG01000362">
    <property type="protein sequence ID" value="POR36101.1"/>
    <property type="molecule type" value="Genomic_DNA"/>
</dbReference>
<dbReference type="Proteomes" id="UP000237481">
    <property type="component" value="Unassembled WGS sequence"/>
</dbReference>
<reference evidence="2 3" key="1">
    <citation type="submission" date="2018-01" db="EMBL/GenBank/DDBJ databases">
        <title>Harnessing the power of phylogenomics to disentangle the directionality and signatures of interkingdom host jumping in the parasitic fungal genus Tolypocladium.</title>
        <authorList>
            <person name="Quandt C.A."/>
            <person name="Patterson W."/>
            <person name="Spatafora J.W."/>
        </authorList>
    </citation>
    <scope>NUCLEOTIDE SEQUENCE [LARGE SCALE GENOMIC DNA]</scope>
    <source>
        <strain evidence="2 3">NRBC 100945</strain>
    </source>
</reference>
<gene>
    <name evidence="2" type="ORF">TPAR_03719</name>
</gene>
<accession>A0A2S4L0X7</accession>
<comment type="caution">
    <text evidence="2">The sequence shown here is derived from an EMBL/GenBank/DDBJ whole genome shotgun (WGS) entry which is preliminary data.</text>
</comment>
<evidence type="ECO:0000256" key="1">
    <source>
        <dbReference type="SAM" id="MobiDB-lite"/>
    </source>
</evidence>
<feature type="compositionally biased region" description="Basic residues" evidence="1">
    <location>
        <begin position="43"/>
        <end position="61"/>
    </location>
</feature>
<proteinExistence type="predicted"/>
<keyword evidence="3" id="KW-1185">Reference proteome</keyword>
<sequence>QQHRHRQLGAVLVLEPPRLGRLVQQLAVREAAAAAAAAVAARAHRHHQARVQQLRARRRPPPPRPALRVRVVGPQLRLAPRRRQDARHRVVPPRPRRRGRARRAHRARGAQPEPGRGRGARRGLDPAVLHVDQRQLRRRGRDGRGRRHCCHGPHGPRRRLHQGALADQEAGPALSDPAPHRRQRRQRPSVQDRRPRLLLPTALQPALPQPAAARTNSCSILTSTDNIKLSMTTESIFGRLLG</sequence>